<dbReference type="EMBL" id="BRXX01000071">
    <property type="protein sequence ID" value="GMH87331.1"/>
    <property type="molecule type" value="Genomic_DNA"/>
</dbReference>
<reference evidence="3" key="1">
    <citation type="journal article" date="2023" name="Commun. Biol.">
        <title>Genome analysis of Parmales, the sister group of diatoms, reveals the evolutionary specialization of diatoms from phago-mixotrophs to photoautotrophs.</title>
        <authorList>
            <person name="Ban H."/>
            <person name="Sato S."/>
            <person name="Yoshikawa S."/>
            <person name="Yamada K."/>
            <person name="Nakamura Y."/>
            <person name="Ichinomiya M."/>
            <person name="Sato N."/>
            <person name="Blanc-Mathieu R."/>
            <person name="Endo H."/>
            <person name="Kuwata A."/>
            <person name="Ogata H."/>
        </authorList>
    </citation>
    <scope>NUCLEOTIDE SEQUENCE [LARGE SCALE GENOMIC DNA]</scope>
    <source>
        <strain evidence="3">NIES 3699</strain>
    </source>
</reference>
<name>A0A9W7BF02_9STRA</name>
<dbReference type="AlphaFoldDB" id="A0A9W7BF02"/>
<dbReference type="Proteomes" id="UP001165160">
    <property type="component" value="Unassembled WGS sequence"/>
</dbReference>
<evidence type="ECO:0000256" key="1">
    <source>
        <dbReference type="SAM" id="Coils"/>
    </source>
</evidence>
<keyword evidence="1" id="KW-0175">Coiled coil</keyword>
<accession>A0A9W7BF02</accession>
<proteinExistence type="predicted"/>
<protein>
    <submittedName>
        <fullName evidence="2">Uncharacterized protein</fullName>
    </submittedName>
</protein>
<sequence length="231" mass="26578">MQNNFSGKTIPAWLEPFHQKYTGTGNGKGLYSDWNKEELFLDKARKAIASIRNDKAQQEITELQRQLFVHAKSKDKTKTMQTFEKIKRFEVHGLKNKFNKGGDIYATYSQPPDIHMNLDLGEGWLVEVQLVFSSILDIKKELHAYYDLIRASEPRVIFAPLFEKAPSLVDFKDKEIAELKQLMESNKEVEAMNFKAGIFASPEAEIAHLREENRKLKERMDAIAKLSVGEN</sequence>
<evidence type="ECO:0000313" key="3">
    <source>
        <dbReference type="Proteomes" id="UP001165160"/>
    </source>
</evidence>
<organism evidence="2 3">
    <name type="scientific">Triparma verrucosa</name>
    <dbReference type="NCBI Taxonomy" id="1606542"/>
    <lineage>
        <taxon>Eukaryota</taxon>
        <taxon>Sar</taxon>
        <taxon>Stramenopiles</taxon>
        <taxon>Ochrophyta</taxon>
        <taxon>Bolidophyceae</taxon>
        <taxon>Parmales</taxon>
        <taxon>Triparmaceae</taxon>
        <taxon>Triparma</taxon>
    </lineage>
</organism>
<keyword evidence="3" id="KW-1185">Reference proteome</keyword>
<feature type="coiled-coil region" evidence="1">
    <location>
        <begin position="172"/>
        <end position="226"/>
    </location>
</feature>
<gene>
    <name evidence="2" type="ORF">TrVE_jg12446</name>
</gene>
<comment type="caution">
    <text evidence="2">The sequence shown here is derived from an EMBL/GenBank/DDBJ whole genome shotgun (WGS) entry which is preliminary data.</text>
</comment>
<evidence type="ECO:0000313" key="2">
    <source>
        <dbReference type="EMBL" id="GMH87331.1"/>
    </source>
</evidence>